<feature type="region of interest" description="Disordered" evidence="1">
    <location>
        <begin position="1"/>
        <end position="23"/>
    </location>
</feature>
<evidence type="ECO:0000256" key="1">
    <source>
        <dbReference type="SAM" id="MobiDB-lite"/>
    </source>
</evidence>
<proteinExistence type="predicted"/>
<dbReference type="EMBL" id="FXXI01000010">
    <property type="protein sequence ID" value="SMS02493.1"/>
    <property type="molecule type" value="Genomic_DNA"/>
</dbReference>
<accession>A0A1Y6J2F1</accession>
<evidence type="ECO:0000313" key="2">
    <source>
        <dbReference type="EMBL" id="MDW6001959.1"/>
    </source>
</evidence>
<dbReference type="AlphaFoldDB" id="A0A1Y6J2F1"/>
<gene>
    <name evidence="2" type="ORF">SBX37_03485</name>
    <name evidence="3" type="ORF">VIM7927_03826</name>
</gene>
<dbReference type="Proteomes" id="UP000196125">
    <property type="component" value="Unassembled WGS sequence"/>
</dbReference>
<sequence length="125" mass="14264">MDQHNFQSSQAQSQPLQTMNMVQDTPTPATWLELIENGDGYLNPEQRQAFEHAISLVVERINATLGKASLPAEQSEQFDFSRYLESMEERFLSEVREEDEVQQDVALAAARVIEHIGQIILNSRM</sequence>
<evidence type="ECO:0000313" key="5">
    <source>
        <dbReference type="Proteomes" id="UP001283366"/>
    </source>
</evidence>
<dbReference type="RefSeq" id="WP_087482501.1">
    <property type="nucleotide sequence ID" value="NZ_AP024883.1"/>
</dbReference>
<reference evidence="3 4" key="1">
    <citation type="submission" date="2017-05" db="EMBL/GenBank/DDBJ databases">
        <authorList>
            <person name="Song R."/>
            <person name="Chenine A.L."/>
            <person name="Ruprecht R.M."/>
        </authorList>
    </citation>
    <scope>NUCLEOTIDE SEQUENCE [LARGE SCALE GENOMIC DNA]</scope>
    <source>
        <strain evidence="3 4">CECT 7927</strain>
    </source>
</reference>
<dbReference type="EMBL" id="JAWRCO010000001">
    <property type="protein sequence ID" value="MDW6001959.1"/>
    <property type="molecule type" value="Genomic_DNA"/>
</dbReference>
<dbReference type="Proteomes" id="UP001283366">
    <property type="component" value="Unassembled WGS sequence"/>
</dbReference>
<reference evidence="2 5" key="2">
    <citation type="submission" date="2023-11" db="EMBL/GenBank/DDBJ databases">
        <title>Plant-associative lifestyle of Vibrio porteresiae and its evolutionary dynamics.</title>
        <authorList>
            <person name="Rameshkumar N."/>
            <person name="Kirti K."/>
        </authorList>
    </citation>
    <scope>NUCLEOTIDE SEQUENCE [LARGE SCALE GENOMIC DNA]</scope>
    <source>
        <strain evidence="2 5">MSSRF38</strain>
    </source>
</reference>
<keyword evidence="5" id="KW-1185">Reference proteome</keyword>
<dbReference type="OrthoDB" id="7065008at2"/>
<name>A0A1Y6J2F1_9VIBR</name>
<evidence type="ECO:0000313" key="3">
    <source>
        <dbReference type="EMBL" id="SMS02493.1"/>
    </source>
</evidence>
<evidence type="ECO:0000313" key="4">
    <source>
        <dbReference type="Proteomes" id="UP000196125"/>
    </source>
</evidence>
<organism evidence="3 4">
    <name type="scientific">Vibrio mangrovi</name>
    <dbReference type="NCBI Taxonomy" id="474394"/>
    <lineage>
        <taxon>Bacteria</taxon>
        <taxon>Pseudomonadati</taxon>
        <taxon>Pseudomonadota</taxon>
        <taxon>Gammaproteobacteria</taxon>
        <taxon>Vibrionales</taxon>
        <taxon>Vibrionaceae</taxon>
        <taxon>Vibrio</taxon>
    </lineage>
</organism>
<protein>
    <submittedName>
        <fullName evidence="3">Uncharacterized protein</fullName>
    </submittedName>
</protein>